<dbReference type="OrthoDB" id="406045at2759"/>
<gene>
    <name evidence="3" type="ORF">BSAL_23450</name>
</gene>
<accession>A0A0S4JK69</accession>
<dbReference type="Proteomes" id="UP000051952">
    <property type="component" value="Unassembled WGS sequence"/>
</dbReference>
<organism evidence="3 4">
    <name type="scientific">Bodo saltans</name>
    <name type="common">Flagellated protozoan</name>
    <dbReference type="NCBI Taxonomy" id="75058"/>
    <lineage>
        <taxon>Eukaryota</taxon>
        <taxon>Discoba</taxon>
        <taxon>Euglenozoa</taxon>
        <taxon>Kinetoplastea</taxon>
        <taxon>Metakinetoplastina</taxon>
        <taxon>Eubodonida</taxon>
        <taxon>Bodonidae</taxon>
        <taxon>Bodo</taxon>
    </lineage>
</organism>
<dbReference type="InterPro" id="IPR057668">
    <property type="entry name" value="E2_Ub-conjug_enz_C"/>
</dbReference>
<dbReference type="EMBL" id="CYKH01001771">
    <property type="protein sequence ID" value="CUG89795.1"/>
    <property type="molecule type" value="Genomic_DNA"/>
</dbReference>
<evidence type="ECO:0000256" key="1">
    <source>
        <dbReference type="SAM" id="MobiDB-lite"/>
    </source>
</evidence>
<dbReference type="PANTHER" id="PTHR31560">
    <property type="entry name" value="UPF0652 PROTEIN C16A11.03C-RELATED"/>
    <property type="match status" value="1"/>
</dbReference>
<keyword evidence="4" id="KW-1185">Reference proteome</keyword>
<evidence type="ECO:0000313" key="3">
    <source>
        <dbReference type="EMBL" id="CUG89795.1"/>
    </source>
</evidence>
<feature type="domain" description="Non-canonical E2 ubiquitin-conjugating enzyme C-terminal" evidence="2">
    <location>
        <begin position="226"/>
        <end position="502"/>
    </location>
</feature>
<dbReference type="Pfam" id="PF09418">
    <property type="entry name" value="DUF2009"/>
    <property type="match status" value="2"/>
</dbReference>
<dbReference type="PANTHER" id="PTHR31560:SF0">
    <property type="entry name" value="UPF0652 PROTEIN C22H10.08"/>
    <property type="match status" value="1"/>
</dbReference>
<dbReference type="AlphaFoldDB" id="A0A0S4JK69"/>
<evidence type="ECO:0000313" key="4">
    <source>
        <dbReference type="Proteomes" id="UP000051952"/>
    </source>
</evidence>
<feature type="region of interest" description="Disordered" evidence="1">
    <location>
        <begin position="209"/>
        <end position="235"/>
    </location>
</feature>
<feature type="domain" description="Non-canonical E2 ubiquitin-conjugating enzyme C-terminal" evidence="2">
    <location>
        <begin position="3"/>
        <end position="190"/>
    </location>
</feature>
<dbReference type="OMA" id="YARMARC"/>
<dbReference type="InterPro" id="IPR018553">
    <property type="entry name" value="E2_Ub-conjug_enz"/>
</dbReference>
<feature type="compositionally biased region" description="Polar residues" evidence="1">
    <location>
        <begin position="217"/>
        <end position="227"/>
    </location>
</feature>
<evidence type="ECO:0000259" key="2">
    <source>
        <dbReference type="Pfam" id="PF09418"/>
    </source>
</evidence>
<dbReference type="VEuPathDB" id="TriTrypDB:BSAL_23450"/>
<reference evidence="4" key="1">
    <citation type="submission" date="2015-09" db="EMBL/GenBank/DDBJ databases">
        <authorList>
            <consortium name="Pathogen Informatics"/>
        </authorList>
    </citation>
    <scope>NUCLEOTIDE SEQUENCE [LARGE SCALE GENOMIC DNA]</scope>
    <source>
        <strain evidence="4">Lake Konstanz</strain>
    </source>
</reference>
<name>A0A0S4JK69_BODSA</name>
<sequence>MDKVLLRLSEEERLNLQLLNAALRVSEYTDDVDDMRTIRREDRMIPSMKEFFNAVVGLTLAASEVPKAIKSELEHGKPTYTTVSPILATAFEVARRHKRLNPHHNRSEYGKLVMILQDANAAVRLKTLGIPSLVDPVVTVKYSLEKLDASDMIDDPLLAIATAPLLGGVTAEESRKKQDAMKTLLLKYAGPVGDADTAATTAAVNSDGISPIMSPTGPVTTPTTAQMESEKRKQKRRSDLLERCILSIADAKVFLHSCVAPIDALISWLEKYFMSPNRPSNAPSIKISRGRGGSCLSHDHDTQGTYAKESLVLWRIIQRDIFDFWQCVEEDMVIDCNGSYRFCDTGQGFHRMLSAPKTYARMSSALAEAHRVMGGWVGIKVVHLGDRDVPNALVFIDKYTIIPKMLTPIVQTIERIDDIFDESKPELHPGVRGLLKSKYGSGEELKLLILSDFFKHAFDGSGDDGGNCIDGRLTSAWNWCHLLHKKPYYDAFVLTGFTGFDG</sequence>
<proteinExistence type="predicted"/>
<protein>
    <recommendedName>
        <fullName evidence="2">Non-canonical E2 ubiquitin-conjugating enzyme C-terminal domain-containing protein</fullName>
    </recommendedName>
</protein>